<evidence type="ECO:0000256" key="2">
    <source>
        <dbReference type="ARBA" id="ARBA00022692"/>
    </source>
</evidence>
<keyword evidence="3 5" id="KW-1133">Transmembrane helix</keyword>
<proteinExistence type="predicted"/>
<dbReference type="PANTHER" id="PTHR10924">
    <property type="entry name" value="MAJOR FACILITATOR SUPERFAMILY PROTEIN-RELATED"/>
    <property type="match status" value="1"/>
</dbReference>
<dbReference type="GO" id="GO:0097037">
    <property type="term" value="P:heme export"/>
    <property type="evidence" value="ECO:0007669"/>
    <property type="project" value="TreeGrafter"/>
</dbReference>
<gene>
    <name evidence="7" type="ORF">B4U80_15026</name>
</gene>
<dbReference type="VEuPathDB" id="VectorBase:LDEU013634"/>
<comment type="subcellular location">
    <subcellularLocation>
        <location evidence="1">Membrane</location>
        <topology evidence="1">Multi-pass membrane protein</topology>
    </subcellularLocation>
</comment>
<keyword evidence="8" id="KW-1185">Reference proteome</keyword>
<dbReference type="EMBL" id="NCKV01040133">
    <property type="protein sequence ID" value="RWS18406.1"/>
    <property type="molecule type" value="Genomic_DNA"/>
</dbReference>
<protein>
    <submittedName>
        <fullName evidence="7">Feline leukemia virus subgroup C receptor-related protein 2-like protein</fullName>
    </submittedName>
</protein>
<evidence type="ECO:0000259" key="6">
    <source>
        <dbReference type="PROSITE" id="PS50850"/>
    </source>
</evidence>
<evidence type="ECO:0000313" key="7">
    <source>
        <dbReference type="EMBL" id="RWS18406.1"/>
    </source>
</evidence>
<keyword evidence="7" id="KW-0675">Receptor</keyword>
<dbReference type="OrthoDB" id="6412155at2759"/>
<dbReference type="InterPro" id="IPR020846">
    <property type="entry name" value="MFS_dom"/>
</dbReference>
<dbReference type="AlphaFoldDB" id="A0A443RSW8"/>
<evidence type="ECO:0000256" key="5">
    <source>
        <dbReference type="SAM" id="Phobius"/>
    </source>
</evidence>
<reference evidence="7 8" key="1">
    <citation type="journal article" date="2018" name="Gigascience">
        <title>Genomes of trombidid mites reveal novel predicted allergens and laterally-transferred genes associated with secondary metabolism.</title>
        <authorList>
            <person name="Dong X."/>
            <person name="Chaisiri K."/>
            <person name="Xia D."/>
            <person name="Armstrong S.D."/>
            <person name="Fang Y."/>
            <person name="Donnelly M.J."/>
            <person name="Kadowaki T."/>
            <person name="McGarry J.W."/>
            <person name="Darby A.C."/>
            <person name="Makepeace B.L."/>
        </authorList>
    </citation>
    <scope>NUCLEOTIDE SEQUENCE [LARGE SCALE GENOMIC DNA]</scope>
    <source>
        <strain evidence="7">UoL-UT</strain>
    </source>
</reference>
<organism evidence="7 8">
    <name type="scientific">Leptotrombidium deliense</name>
    <dbReference type="NCBI Taxonomy" id="299467"/>
    <lineage>
        <taxon>Eukaryota</taxon>
        <taxon>Metazoa</taxon>
        <taxon>Ecdysozoa</taxon>
        <taxon>Arthropoda</taxon>
        <taxon>Chelicerata</taxon>
        <taxon>Arachnida</taxon>
        <taxon>Acari</taxon>
        <taxon>Acariformes</taxon>
        <taxon>Trombidiformes</taxon>
        <taxon>Prostigmata</taxon>
        <taxon>Anystina</taxon>
        <taxon>Parasitengona</taxon>
        <taxon>Trombiculoidea</taxon>
        <taxon>Trombiculidae</taxon>
        <taxon>Leptotrombidium</taxon>
    </lineage>
</organism>
<dbReference type="InterPro" id="IPR036259">
    <property type="entry name" value="MFS_trans_sf"/>
</dbReference>
<evidence type="ECO:0000256" key="3">
    <source>
        <dbReference type="ARBA" id="ARBA00022989"/>
    </source>
</evidence>
<dbReference type="GO" id="GO:0015232">
    <property type="term" value="F:heme transmembrane transporter activity"/>
    <property type="evidence" value="ECO:0007669"/>
    <property type="project" value="TreeGrafter"/>
</dbReference>
<name>A0A443RSW8_9ACAR</name>
<evidence type="ECO:0000256" key="4">
    <source>
        <dbReference type="ARBA" id="ARBA00023136"/>
    </source>
</evidence>
<dbReference type="SUPFAM" id="SSF103473">
    <property type="entry name" value="MFS general substrate transporter"/>
    <property type="match status" value="1"/>
</dbReference>
<evidence type="ECO:0000313" key="8">
    <source>
        <dbReference type="Proteomes" id="UP000288716"/>
    </source>
</evidence>
<dbReference type="GO" id="GO:0020037">
    <property type="term" value="F:heme binding"/>
    <property type="evidence" value="ECO:0007669"/>
    <property type="project" value="TreeGrafter"/>
</dbReference>
<keyword evidence="2 5" id="KW-0812">Transmembrane</keyword>
<dbReference type="PROSITE" id="PS50850">
    <property type="entry name" value="MFS"/>
    <property type="match status" value="1"/>
</dbReference>
<dbReference type="Gene3D" id="1.20.1250.20">
    <property type="entry name" value="MFS general substrate transporter like domains"/>
    <property type="match status" value="1"/>
</dbReference>
<sequence length="106" mass="11640">MSLVIIVATILGFTISAYPTIIFNFASELTYPEPEGVSSSLCVLTSQVLTAIATFTVSSLISNYGVVAANFYYSSMLIFAMVLVTFVRSDLRRERVENETTSIIDH</sequence>
<dbReference type="InterPro" id="IPR049680">
    <property type="entry name" value="FLVCR1-2_SLC49-like"/>
</dbReference>
<keyword evidence="4 5" id="KW-0472">Membrane</keyword>
<comment type="caution">
    <text evidence="7">The sequence shown here is derived from an EMBL/GenBank/DDBJ whole genome shotgun (WGS) entry which is preliminary data.</text>
</comment>
<accession>A0A443RSW8</accession>
<dbReference type="Proteomes" id="UP000288716">
    <property type="component" value="Unassembled WGS sequence"/>
</dbReference>
<dbReference type="GO" id="GO:0016020">
    <property type="term" value="C:membrane"/>
    <property type="evidence" value="ECO:0007669"/>
    <property type="project" value="UniProtKB-SubCell"/>
</dbReference>
<feature type="domain" description="Major facilitator superfamily (MFS) profile" evidence="6">
    <location>
        <begin position="1"/>
        <end position="92"/>
    </location>
</feature>
<evidence type="ECO:0000256" key="1">
    <source>
        <dbReference type="ARBA" id="ARBA00004141"/>
    </source>
</evidence>
<dbReference type="PANTHER" id="PTHR10924:SF4">
    <property type="entry name" value="GH15861P"/>
    <property type="match status" value="1"/>
</dbReference>
<feature type="transmembrane region" description="Helical" evidence="5">
    <location>
        <begin position="64"/>
        <end position="87"/>
    </location>
</feature>